<comment type="similarity">
    <text evidence="1">In the C-terminal section; belongs to the trehalose phosphatase family.</text>
</comment>
<dbReference type="EMBL" id="BAABEY010000028">
    <property type="protein sequence ID" value="GAA4442725.1"/>
    <property type="molecule type" value="Genomic_DNA"/>
</dbReference>
<dbReference type="Pfam" id="PF02358">
    <property type="entry name" value="Trehalose_PPase"/>
    <property type="match status" value="1"/>
</dbReference>
<proteinExistence type="inferred from homology"/>
<keyword evidence="4" id="KW-1185">Reference proteome</keyword>
<dbReference type="PANTHER" id="PTHR10788">
    <property type="entry name" value="TREHALOSE-6-PHOSPHATE SYNTHASE"/>
    <property type="match status" value="1"/>
</dbReference>
<dbReference type="Pfam" id="PF00982">
    <property type="entry name" value="Glyco_transf_20"/>
    <property type="match status" value="1"/>
</dbReference>
<evidence type="ECO:0000313" key="3">
    <source>
        <dbReference type="EMBL" id="GAA4442725.1"/>
    </source>
</evidence>
<evidence type="ECO:0000256" key="2">
    <source>
        <dbReference type="ARBA" id="ARBA00008799"/>
    </source>
</evidence>
<dbReference type="CDD" id="cd03788">
    <property type="entry name" value="GT20_TPS"/>
    <property type="match status" value="1"/>
</dbReference>
<dbReference type="Gene3D" id="3.40.50.2000">
    <property type="entry name" value="Glycogen Phosphorylase B"/>
    <property type="match status" value="2"/>
</dbReference>
<evidence type="ECO:0000313" key="4">
    <source>
        <dbReference type="Proteomes" id="UP001501508"/>
    </source>
</evidence>
<dbReference type="InterPro" id="IPR036412">
    <property type="entry name" value="HAD-like_sf"/>
</dbReference>
<sequence>MINNKGKLIIAAYRLPFKIVYQNNHRELFQNSGGLVSAVLSLSTQKNYPFSGNISWVGHSENTALELQELTHEAGPIDAIPVTIPAEINALYYEGFCNDLIWPLFHYFPSEANFDKTYFEAYQAANQLFADKIAEITEPGDTIWIHDYQLMGLPALLREKFPGNTIAFFFHIPFPSFEIFRLLPVSWRKYLIDGILGADLIGFHTNDYVRYFLGTVQRLYPQYEQRLHYLNLGNRLVEIDAFPISIDFNKFDDAYQQPEVVKIRTEIKQHIPHKIIFSVDRLDYSKGLLHRLIGYELFLENNPGWRGKVTFLMVVVPSRDTIGQYQQMKTETDMLVGKINARFGEINWQPVIYQYRSLPFEELAAMYSASDVALITPVRDGMNLVCKEYVASRHDNRGVLILSEMAGAAAELSEAILINPTDNDDTANAIQRALEMHPDEQEGRMKALRQRLRIYDIDTWTNDFFAQLSSLETEQERLKHTYLKGKTMRDIKEKYANAASRIIFLDFDGTLVPIERNPQEVRLSEDMAEILRRMVAGNTVVIVSGRDRRFLEREIGRLPVYIVAEHGALVRDIDTRLWTPVYDSMDDWKGAIRPIMDLFVARCPGAFVEEKETSLAWHFRVVADKQYAQRRANELSWQLHNFLHPELNLQIINGNKVIEVKKTHYNKGTAALSFLENKPYDFILAMGDDTTDEDMFEALPETAYTIKIGEDLSAARTHLPSQKDVLPFLKSLLASPGKL</sequence>
<dbReference type="InterPro" id="IPR003337">
    <property type="entry name" value="Trehalose_PPase"/>
</dbReference>
<protein>
    <submittedName>
        <fullName evidence="3">Bifunctional alpha,alpha-trehalose-phosphate synthase (UDP-forming)/trehalose-phosphatase</fullName>
    </submittedName>
</protein>
<dbReference type="InterPro" id="IPR006379">
    <property type="entry name" value="HAD-SF_hydro_IIB"/>
</dbReference>
<dbReference type="PANTHER" id="PTHR10788:SF106">
    <property type="entry name" value="BCDNA.GH08860"/>
    <property type="match status" value="1"/>
</dbReference>
<dbReference type="NCBIfam" id="NF011071">
    <property type="entry name" value="PRK14501.1"/>
    <property type="match status" value="1"/>
</dbReference>
<dbReference type="InterPro" id="IPR023214">
    <property type="entry name" value="HAD_sf"/>
</dbReference>
<comment type="similarity">
    <text evidence="2">Belongs to the glycosyltransferase 20 family.</text>
</comment>
<dbReference type="Gene3D" id="3.30.70.1020">
    <property type="entry name" value="Trehalose-6-phosphate phosphatase related protein, domain 2"/>
    <property type="match status" value="1"/>
</dbReference>
<accession>A0ABP8M3R7</accession>
<dbReference type="SUPFAM" id="SSF56784">
    <property type="entry name" value="HAD-like"/>
    <property type="match status" value="1"/>
</dbReference>
<comment type="caution">
    <text evidence="3">The sequence shown here is derived from an EMBL/GenBank/DDBJ whole genome shotgun (WGS) entry which is preliminary data.</text>
</comment>
<dbReference type="InterPro" id="IPR001830">
    <property type="entry name" value="Glyco_trans_20"/>
</dbReference>
<evidence type="ECO:0000256" key="1">
    <source>
        <dbReference type="ARBA" id="ARBA00006330"/>
    </source>
</evidence>
<dbReference type="Gene3D" id="3.40.50.1000">
    <property type="entry name" value="HAD superfamily/HAD-like"/>
    <property type="match status" value="1"/>
</dbReference>
<organism evidence="3 4">
    <name type="scientific">Ravibacter arvi</name>
    <dbReference type="NCBI Taxonomy" id="2051041"/>
    <lineage>
        <taxon>Bacteria</taxon>
        <taxon>Pseudomonadati</taxon>
        <taxon>Bacteroidota</taxon>
        <taxon>Cytophagia</taxon>
        <taxon>Cytophagales</taxon>
        <taxon>Spirosomataceae</taxon>
        <taxon>Ravibacter</taxon>
    </lineage>
</organism>
<name>A0ABP8M3R7_9BACT</name>
<dbReference type="SUPFAM" id="SSF53756">
    <property type="entry name" value="UDP-Glycosyltransferase/glycogen phosphorylase"/>
    <property type="match status" value="1"/>
</dbReference>
<reference evidence="4" key="1">
    <citation type="journal article" date="2019" name="Int. J. Syst. Evol. Microbiol.">
        <title>The Global Catalogue of Microorganisms (GCM) 10K type strain sequencing project: providing services to taxonomists for standard genome sequencing and annotation.</title>
        <authorList>
            <consortium name="The Broad Institute Genomics Platform"/>
            <consortium name="The Broad Institute Genome Sequencing Center for Infectious Disease"/>
            <person name="Wu L."/>
            <person name="Ma J."/>
        </authorList>
    </citation>
    <scope>NUCLEOTIDE SEQUENCE [LARGE SCALE GENOMIC DNA]</scope>
    <source>
        <strain evidence="4">JCM 31920</strain>
    </source>
</reference>
<gene>
    <name evidence="3" type="ORF">GCM10023091_30010</name>
</gene>
<dbReference type="Proteomes" id="UP001501508">
    <property type="component" value="Unassembled WGS sequence"/>
</dbReference>
<dbReference type="NCBIfam" id="TIGR01484">
    <property type="entry name" value="HAD-SF-IIB"/>
    <property type="match status" value="1"/>
</dbReference>
<dbReference type="CDD" id="cd01627">
    <property type="entry name" value="HAD_TPP"/>
    <property type="match status" value="1"/>
</dbReference>
<dbReference type="NCBIfam" id="TIGR00685">
    <property type="entry name" value="T6PP"/>
    <property type="match status" value="1"/>
</dbReference>
<dbReference type="RefSeq" id="WP_345030632.1">
    <property type="nucleotide sequence ID" value="NZ_BAABEY010000028.1"/>
</dbReference>